<proteinExistence type="inferred from homology"/>
<comment type="similarity">
    <text evidence="2">Belongs to the bacterial solute-binding protein 8 family.</text>
</comment>
<dbReference type="PANTHER" id="PTHR30532:SF28">
    <property type="entry name" value="PETROBACTIN-BINDING PROTEIN YCLQ"/>
    <property type="match status" value="1"/>
</dbReference>
<dbReference type="PROSITE" id="PS50983">
    <property type="entry name" value="FE_B12_PBP"/>
    <property type="match status" value="1"/>
</dbReference>
<dbReference type="PANTHER" id="PTHR30532">
    <property type="entry name" value="IRON III DICITRATE-BINDING PERIPLASMIC PROTEIN"/>
    <property type="match status" value="1"/>
</dbReference>
<evidence type="ECO:0000256" key="6">
    <source>
        <dbReference type="SAM" id="SignalP"/>
    </source>
</evidence>
<keyword evidence="4" id="KW-0410">Iron transport</keyword>
<evidence type="ECO:0000256" key="5">
    <source>
        <dbReference type="ARBA" id="ARBA00022729"/>
    </source>
</evidence>
<dbReference type="InterPro" id="IPR051313">
    <property type="entry name" value="Bact_iron-sidero_bind"/>
</dbReference>
<keyword evidence="4" id="KW-0408">Iron</keyword>
<dbReference type="Pfam" id="PF01497">
    <property type="entry name" value="Peripla_BP_2"/>
    <property type="match status" value="1"/>
</dbReference>
<dbReference type="AlphaFoldDB" id="A0A7W8AJT3"/>
<evidence type="ECO:0000313" key="8">
    <source>
        <dbReference type="EMBL" id="MBB5091686.1"/>
    </source>
</evidence>
<organism evidence="8 9">
    <name type="scientific">Pseudochrobactrum saccharolyticum</name>
    <dbReference type="NCBI Taxonomy" id="354352"/>
    <lineage>
        <taxon>Bacteria</taxon>
        <taxon>Pseudomonadati</taxon>
        <taxon>Pseudomonadota</taxon>
        <taxon>Alphaproteobacteria</taxon>
        <taxon>Hyphomicrobiales</taxon>
        <taxon>Brucellaceae</taxon>
        <taxon>Pseudochrobactrum</taxon>
    </lineage>
</organism>
<feature type="signal peptide" evidence="6">
    <location>
        <begin position="1"/>
        <end position="24"/>
    </location>
</feature>
<evidence type="ECO:0000256" key="3">
    <source>
        <dbReference type="ARBA" id="ARBA00022448"/>
    </source>
</evidence>
<keyword evidence="3" id="KW-0813">Transport</keyword>
<keyword evidence="9" id="KW-1185">Reference proteome</keyword>
<feature type="chain" id="PRO_5030903627" evidence="6">
    <location>
        <begin position="25"/>
        <end position="303"/>
    </location>
</feature>
<evidence type="ECO:0000259" key="7">
    <source>
        <dbReference type="PROSITE" id="PS50983"/>
    </source>
</evidence>
<dbReference type="GO" id="GO:1901678">
    <property type="term" value="P:iron coordination entity transport"/>
    <property type="evidence" value="ECO:0007669"/>
    <property type="project" value="UniProtKB-ARBA"/>
</dbReference>
<evidence type="ECO:0000256" key="1">
    <source>
        <dbReference type="ARBA" id="ARBA00004196"/>
    </source>
</evidence>
<dbReference type="Proteomes" id="UP000531231">
    <property type="component" value="Unassembled WGS sequence"/>
</dbReference>
<dbReference type="EMBL" id="JACHIL010000003">
    <property type="protein sequence ID" value="MBB5091686.1"/>
    <property type="molecule type" value="Genomic_DNA"/>
</dbReference>
<comment type="caution">
    <text evidence="8">The sequence shown here is derived from an EMBL/GenBank/DDBJ whole genome shotgun (WGS) entry which is preliminary data.</text>
</comment>
<protein>
    <submittedName>
        <fullName evidence="8">Iron complex transport system substrate-binding protein</fullName>
    </submittedName>
</protein>
<keyword evidence="5 6" id="KW-0732">Signal</keyword>
<evidence type="ECO:0000313" key="9">
    <source>
        <dbReference type="Proteomes" id="UP000531231"/>
    </source>
</evidence>
<evidence type="ECO:0000256" key="2">
    <source>
        <dbReference type="ARBA" id="ARBA00008814"/>
    </source>
</evidence>
<gene>
    <name evidence="8" type="ORF">HNQ68_002227</name>
</gene>
<dbReference type="GO" id="GO:0030288">
    <property type="term" value="C:outer membrane-bounded periplasmic space"/>
    <property type="evidence" value="ECO:0007669"/>
    <property type="project" value="TreeGrafter"/>
</dbReference>
<evidence type="ECO:0000256" key="4">
    <source>
        <dbReference type="ARBA" id="ARBA00022496"/>
    </source>
</evidence>
<accession>A0A7W8AJT3</accession>
<reference evidence="8 9" key="1">
    <citation type="submission" date="2020-08" db="EMBL/GenBank/DDBJ databases">
        <title>Genomic Encyclopedia of Type Strains, Phase IV (KMG-IV): sequencing the most valuable type-strain genomes for metagenomic binning, comparative biology and taxonomic classification.</title>
        <authorList>
            <person name="Goeker M."/>
        </authorList>
    </citation>
    <scope>NUCLEOTIDE SEQUENCE [LARGE SCALE GENOMIC DNA]</scope>
    <source>
        <strain evidence="8 9">DSM 25620</strain>
    </source>
</reference>
<sequence>MKRMTGLFASIAAGALMFAGAALAGEVTVKHAQGETKLPDVPQKVITFDLSSLDTLDALGVKVLGVPTIKKQDYLTKYDADEYIKIGTLFEPDYEAVNAAQPDLIIVGGRSAAKYAELAKIAPTIDLTADAANFVKSSEDNVRTLANIFGKDKEAEDALTKLNAKKDELKALTAKAGTGLLVLTTGGKISAYGPGSRFGVLYDDLGVKPAADDIKPGGHGQPISFEYILEKNPDWLYVIDRDAAIGREGVAAEKFLDNAVVAQTNAWKNKQVIYLDGSAWYLNASGLTSMGNIVDELIAGLKK</sequence>
<feature type="domain" description="Fe/B12 periplasmic-binding" evidence="7">
    <location>
        <begin position="44"/>
        <end position="303"/>
    </location>
</feature>
<dbReference type="Gene3D" id="3.40.50.1980">
    <property type="entry name" value="Nitrogenase molybdenum iron protein domain"/>
    <property type="match status" value="2"/>
</dbReference>
<dbReference type="SUPFAM" id="SSF53807">
    <property type="entry name" value="Helical backbone' metal receptor"/>
    <property type="match status" value="1"/>
</dbReference>
<name>A0A7W8AJT3_9HYPH</name>
<dbReference type="InterPro" id="IPR002491">
    <property type="entry name" value="ABC_transptr_periplasmic_BD"/>
</dbReference>
<keyword evidence="4" id="KW-0406">Ion transport</keyword>
<comment type="subcellular location">
    <subcellularLocation>
        <location evidence="1">Cell envelope</location>
    </subcellularLocation>
</comment>
<dbReference type="CDD" id="cd01140">
    <property type="entry name" value="FatB"/>
    <property type="match status" value="1"/>
</dbReference>
<dbReference type="InterPro" id="IPR033870">
    <property type="entry name" value="FatB"/>
</dbReference>